<dbReference type="InterPro" id="IPR036457">
    <property type="entry name" value="PPM-type-like_dom_sf"/>
</dbReference>
<reference evidence="13" key="1">
    <citation type="submission" date="2021-11" db="EMBL/GenBank/DDBJ databases">
        <authorList>
            <consortium name="Genoscope - CEA"/>
            <person name="William W."/>
        </authorList>
    </citation>
    <scope>NUCLEOTIDE SEQUENCE</scope>
</reference>
<evidence type="ECO:0000256" key="8">
    <source>
        <dbReference type="ARBA" id="ARBA00023211"/>
    </source>
</evidence>
<dbReference type="OrthoDB" id="10264738at2759"/>
<organism evidence="13 14">
    <name type="scientific">Pelagomonas calceolata</name>
    <dbReference type="NCBI Taxonomy" id="35677"/>
    <lineage>
        <taxon>Eukaryota</taxon>
        <taxon>Sar</taxon>
        <taxon>Stramenopiles</taxon>
        <taxon>Ochrophyta</taxon>
        <taxon>Pelagophyceae</taxon>
        <taxon>Pelagomonadales</taxon>
        <taxon>Pelagomonadaceae</taxon>
        <taxon>Pelagomonas</taxon>
    </lineage>
</organism>
<dbReference type="SUPFAM" id="SSF81606">
    <property type="entry name" value="PP2C-like"/>
    <property type="match status" value="1"/>
</dbReference>
<protein>
    <recommendedName>
        <fullName evidence="3">protein-serine/threonine phosphatase</fullName>
        <ecNumber evidence="3">3.1.3.16</ecNumber>
    </recommendedName>
</protein>
<feature type="region of interest" description="Disordered" evidence="11">
    <location>
        <begin position="249"/>
        <end position="312"/>
    </location>
</feature>
<comment type="similarity">
    <text evidence="2">Belongs to the PP2C family.</text>
</comment>
<comment type="catalytic activity">
    <reaction evidence="9">
        <text>O-phospho-L-seryl-[protein] + H2O = L-seryl-[protein] + phosphate</text>
        <dbReference type="Rhea" id="RHEA:20629"/>
        <dbReference type="Rhea" id="RHEA-COMP:9863"/>
        <dbReference type="Rhea" id="RHEA-COMP:11604"/>
        <dbReference type="ChEBI" id="CHEBI:15377"/>
        <dbReference type="ChEBI" id="CHEBI:29999"/>
        <dbReference type="ChEBI" id="CHEBI:43474"/>
        <dbReference type="ChEBI" id="CHEBI:83421"/>
        <dbReference type="EC" id="3.1.3.16"/>
    </reaction>
</comment>
<feature type="compositionally biased region" description="Polar residues" evidence="11">
    <location>
        <begin position="261"/>
        <end position="271"/>
    </location>
</feature>
<dbReference type="CDD" id="cd00143">
    <property type="entry name" value="PP2Cc"/>
    <property type="match status" value="1"/>
</dbReference>
<dbReference type="InterPro" id="IPR001932">
    <property type="entry name" value="PPM-type_phosphatase-like_dom"/>
</dbReference>
<feature type="compositionally biased region" description="Pro residues" evidence="11">
    <location>
        <begin position="286"/>
        <end position="302"/>
    </location>
</feature>
<gene>
    <name evidence="13" type="ORF">PECAL_5P02920</name>
</gene>
<sequence>MATNPPDPPDDRLKKMAELRLTKSHGDALRAESPTLPRSKGSKGSLHSLLSEPPLSPSSTASTSPPARGVLGTALQADARRLSQSYSHASGHGLRAVEEERLARRGSVCGQLERLDEHGEWRPCDGELSGGVFTVRAPTQSPLSGERRHSFDTVSDDSDGEEADFVARLDELAVAPGRRGRLVARCALTTVRVVGTAPQHGEQAFRLVLDGGRRHVFMKAQSYDDMCMWLLGFHRSLAAVVARLKRQPPGSPLPFRGRASSADNGSPQSAASDDLHKKSAHRPRRTPPGSPRRPPPPPPLTPPSQDDGEPLYRKSSARTFCTGKYVPPALRGKGSLPVLDDFEEIGEPVVAEWRSQAGLRWRSAVACERGPRRTNEDAFHEGETFYGVYDGHSGDDVAKKCARELHARFEASDGDAETALRAAFLRLDADYCSAASRNEASPDAGATALALVVEPSQRRIIVANCGDCAAVLCRNGSAVALSKPHSPVPHSDEYERVIQAGGWVTSETDLCVGRLRSMDLEDPEISRSIQDRVRLNEIHRVCGEVAVSRALGDVDFKGWTSSSEREPPCFAYPEGHPRRFSGDLLTAEPEIQEASLGNAHAFVVLATDGLWDVLDGEEAVRVVSNLLKDGKAPQECCAELVARALRLGSGDNVTALVVEFAAAD</sequence>
<feature type="region of interest" description="Disordered" evidence="11">
    <location>
        <begin position="137"/>
        <end position="157"/>
    </location>
</feature>
<keyword evidence="4" id="KW-0479">Metal-binding</keyword>
<keyword evidence="6" id="KW-0460">Magnesium</keyword>
<dbReference type="EMBL" id="CAKKNE010000005">
    <property type="protein sequence ID" value="CAH0375749.1"/>
    <property type="molecule type" value="Genomic_DNA"/>
</dbReference>
<dbReference type="Gene3D" id="3.60.40.10">
    <property type="entry name" value="PPM-type phosphatase domain"/>
    <property type="match status" value="1"/>
</dbReference>
<evidence type="ECO:0000256" key="1">
    <source>
        <dbReference type="ARBA" id="ARBA00001936"/>
    </source>
</evidence>
<dbReference type="Proteomes" id="UP000789595">
    <property type="component" value="Unassembled WGS sequence"/>
</dbReference>
<dbReference type="AlphaFoldDB" id="A0A8J2SY21"/>
<comment type="caution">
    <text evidence="13">The sequence shown here is derived from an EMBL/GenBank/DDBJ whole genome shotgun (WGS) entry which is preliminary data.</text>
</comment>
<name>A0A8J2SY21_9STRA</name>
<feature type="region of interest" description="Disordered" evidence="11">
    <location>
        <begin position="1"/>
        <end position="69"/>
    </location>
</feature>
<dbReference type="SMART" id="SM00332">
    <property type="entry name" value="PP2Cc"/>
    <property type="match status" value="1"/>
</dbReference>
<dbReference type="PANTHER" id="PTHR13832:SF803">
    <property type="entry name" value="PROTEIN PHOSPHATASE 1G"/>
    <property type="match status" value="1"/>
</dbReference>
<feature type="compositionally biased region" description="Basic and acidic residues" evidence="11">
    <location>
        <begin position="9"/>
        <end position="30"/>
    </location>
</feature>
<comment type="cofactor">
    <cofactor evidence="1">
        <name>Mn(2+)</name>
        <dbReference type="ChEBI" id="CHEBI:29035"/>
    </cofactor>
</comment>
<accession>A0A8J2SY21</accession>
<dbReference type="PROSITE" id="PS51746">
    <property type="entry name" value="PPM_2"/>
    <property type="match status" value="1"/>
</dbReference>
<keyword evidence="7" id="KW-0904">Protein phosphatase</keyword>
<dbReference type="EC" id="3.1.3.16" evidence="3"/>
<evidence type="ECO:0000256" key="10">
    <source>
        <dbReference type="ARBA" id="ARBA00048336"/>
    </source>
</evidence>
<evidence type="ECO:0000259" key="12">
    <source>
        <dbReference type="PROSITE" id="PS51746"/>
    </source>
</evidence>
<evidence type="ECO:0000313" key="13">
    <source>
        <dbReference type="EMBL" id="CAH0375749.1"/>
    </source>
</evidence>
<feature type="domain" description="PPM-type phosphatase" evidence="12">
    <location>
        <begin position="362"/>
        <end position="660"/>
    </location>
</feature>
<dbReference type="InterPro" id="IPR015655">
    <property type="entry name" value="PP2C"/>
</dbReference>
<evidence type="ECO:0000256" key="11">
    <source>
        <dbReference type="SAM" id="MobiDB-lite"/>
    </source>
</evidence>
<dbReference type="GO" id="GO:0046872">
    <property type="term" value="F:metal ion binding"/>
    <property type="evidence" value="ECO:0007669"/>
    <property type="project" value="UniProtKB-KW"/>
</dbReference>
<evidence type="ECO:0000256" key="9">
    <source>
        <dbReference type="ARBA" id="ARBA00047761"/>
    </source>
</evidence>
<evidence type="ECO:0000313" key="14">
    <source>
        <dbReference type="Proteomes" id="UP000789595"/>
    </source>
</evidence>
<dbReference type="PANTHER" id="PTHR13832">
    <property type="entry name" value="PROTEIN PHOSPHATASE 2C"/>
    <property type="match status" value="1"/>
</dbReference>
<evidence type="ECO:0000256" key="7">
    <source>
        <dbReference type="ARBA" id="ARBA00022912"/>
    </source>
</evidence>
<keyword evidence="14" id="KW-1185">Reference proteome</keyword>
<dbReference type="GO" id="GO:0004722">
    <property type="term" value="F:protein serine/threonine phosphatase activity"/>
    <property type="evidence" value="ECO:0007669"/>
    <property type="project" value="UniProtKB-EC"/>
</dbReference>
<evidence type="ECO:0000256" key="4">
    <source>
        <dbReference type="ARBA" id="ARBA00022723"/>
    </source>
</evidence>
<evidence type="ECO:0000256" key="6">
    <source>
        <dbReference type="ARBA" id="ARBA00022842"/>
    </source>
</evidence>
<evidence type="ECO:0000256" key="3">
    <source>
        <dbReference type="ARBA" id="ARBA00013081"/>
    </source>
</evidence>
<proteinExistence type="inferred from homology"/>
<evidence type="ECO:0000256" key="5">
    <source>
        <dbReference type="ARBA" id="ARBA00022801"/>
    </source>
</evidence>
<feature type="compositionally biased region" description="Low complexity" evidence="11">
    <location>
        <begin position="42"/>
        <end position="67"/>
    </location>
</feature>
<dbReference type="Pfam" id="PF00481">
    <property type="entry name" value="PP2C"/>
    <property type="match status" value="1"/>
</dbReference>
<comment type="catalytic activity">
    <reaction evidence="10">
        <text>O-phospho-L-threonyl-[protein] + H2O = L-threonyl-[protein] + phosphate</text>
        <dbReference type="Rhea" id="RHEA:47004"/>
        <dbReference type="Rhea" id="RHEA-COMP:11060"/>
        <dbReference type="Rhea" id="RHEA-COMP:11605"/>
        <dbReference type="ChEBI" id="CHEBI:15377"/>
        <dbReference type="ChEBI" id="CHEBI:30013"/>
        <dbReference type="ChEBI" id="CHEBI:43474"/>
        <dbReference type="ChEBI" id="CHEBI:61977"/>
        <dbReference type="EC" id="3.1.3.16"/>
    </reaction>
</comment>
<evidence type="ECO:0000256" key="2">
    <source>
        <dbReference type="ARBA" id="ARBA00006702"/>
    </source>
</evidence>
<keyword evidence="8" id="KW-0464">Manganese</keyword>
<keyword evidence="5" id="KW-0378">Hydrolase</keyword>